<dbReference type="Pfam" id="PF00702">
    <property type="entry name" value="Hydrolase"/>
    <property type="match status" value="1"/>
</dbReference>
<dbReference type="GO" id="GO:0016787">
    <property type="term" value="F:hydrolase activity"/>
    <property type="evidence" value="ECO:0007669"/>
    <property type="project" value="UniProtKB-KW"/>
</dbReference>
<dbReference type="SFLD" id="SFLDG01129">
    <property type="entry name" value="C1.5:_HAD__Beta-PGM__Phosphata"/>
    <property type="match status" value="1"/>
</dbReference>
<keyword evidence="1" id="KW-0378">Hydrolase</keyword>
<comment type="caution">
    <text evidence="1">The sequence shown here is derived from an EMBL/GenBank/DDBJ whole genome shotgun (WGS) entry which is preliminary data.</text>
</comment>
<name>A0A176QBW8_9MICO</name>
<sequence length="207" mass="21907">MISVLLWDCDGVLQHTARDWGAALDERGGPGLARRVFAAEGPALRGETTLAAALEIALVEHEAATGSRPVEVPELLAMWESVELDPQAVEVLEQVRSRGVSCHLATNQQDHRVRHMREVMGDDALVDGSFYSSLLGVAKPDPVFFERVLDALGVAAHDVGFVDDVAANVEAAAALGIRAVRHDPATGAAGLRRDLEPLVPGLVAVGA</sequence>
<dbReference type="STRING" id="262209.AWH69_12885"/>
<dbReference type="PRINTS" id="PR00413">
    <property type="entry name" value="HADHALOGNASE"/>
</dbReference>
<dbReference type="NCBIfam" id="TIGR01509">
    <property type="entry name" value="HAD-SF-IA-v3"/>
    <property type="match status" value="1"/>
</dbReference>
<protein>
    <submittedName>
        <fullName evidence="1">Hydrolase</fullName>
    </submittedName>
</protein>
<organism evidence="1 2">
    <name type="scientific">Janibacter melonis</name>
    <dbReference type="NCBI Taxonomy" id="262209"/>
    <lineage>
        <taxon>Bacteria</taxon>
        <taxon>Bacillati</taxon>
        <taxon>Actinomycetota</taxon>
        <taxon>Actinomycetes</taxon>
        <taxon>Micrococcales</taxon>
        <taxon>Intrasporangiaceae</taxon>
        <taxon>Janibacter</taxon>
    </lineage>
</organism>
<dbReference type="SFLD" id="SFLDS00003">
    <property type="entry name" value="Haloacid_Dehalogenase"/>
    <property type="match status" value="1"/>
</dbReference>
<dbReference type="InterPro" id="IPR023214">
    <property type="entry name" value="HAD_sf"/>
</dbReference>
<dbReference type="InterPro" id="IPR036412">
    <property type="entry name" value="HAD-like_sf"/>
</dbReference>
<dbReference type="AlphaFoldDB" id="A0A176QBW8"/>
<evidence type="ECO:0000313" key="1">
    <source>
        <dbReference type="EMBL" id="OAB87233.1"/>
    </source>
</evidence>
<keyword evidence="2" id="KW-1185">Reference proteome</keyword>
<reference evidence="1 2" key="1">
    <citation type="submission" date="2016-01" db="EMBL/GenBank/DDBJ databases">
        <title>Janibacter melonis strain CD11_4 genome sequencing and assembly.</title>
        <authorList>
            <person name="Nair G.R."/>
            <person name="Kaur G."/>
            <person name="Chander A.M."/>
            <person name="Mayilraj S."/>
        </authorList>
    </citation>
    <scope>NUCLEOTIDE SEQUENCE [LARGE SCALE GENOMIC DNA]</scope>
    <source>
        <strain evidence="1 2">CD11-4</strain>
    </source>
</reference>
<dbReference type="EMBL" id="LQZG01000003">
    <property type="protein sequence ID" value="OAB87233.1"/>
    <property type="molecule type" value="Genomic_DNA"/>
</dbReference>
<dbReference type="RefSeq" id="WP_068276291.1">
    <property type="nucleotide sequence ID" value="NZ_LQZG01000003.1"/>
</dbReference>
<dbReference type="PANTHER" id="PTHR43611:SF3">
    <property type="entry name" value="FLAVIN MONONUCLEOTIDE HYDROLASE 1, CHLOROPLATIC"/>
    <property type="match status" value="1"/>
</dbReference>
<dbReference type="PANTHER" id="PTHR43611">
    <property type="entry name" value="ALPHA-D-GLUCOSE 1-PHOSPHATE PHOSPHATASE"/>
    <property type="match status" value="1"/>
</dbReference>
<gene>
    <name evidence="1" type="ORF">AWH69_12885</name>
</gene>
<evidence type="ECO:0000313" key="2">
    <source>
        <dbReference type="Proteomes" id="UP000076976"/>
    </source>
</evidence>
<accession>A0A176QBW8</accession>
<dbReference type="InterPro" id="IPR006439">
    <property type="entry name" value="HAD-SF_hydro_IA"/>
</dbReference>
<dbReference type="SUPFAM" id="SSF56784">
    <property type="entry name" value="HAD-like"/>
    <property type="match status" value="1"/>
</dbReference>
<dbReference type="Gene3D" id="3.40.50.1000">
    <property type="entry name" value="HAD superfamily/HAD-like"/>
    <property type="match status" value="1"/>
</dbReference>
<proteinExistence type="predicted"/>
<dbReference type="Proteomes" id="UP000076976">
    <property type="component" value="Unassembled WGS sequence"/>
</dbReference>